<evidence type="ECO:0000313" key="6">
    <source>
        <dbReference type="Proteomes" id="UP000828390"/>
    </source>
</evidence>
<keyword evidence="4" id="KW-0732">Signal</keyword>
<comment type="similarity">
    <text evidence="2">Belongs to the IL-17 family.</text>
</comment>
<dbReference type="GO" id="GO:0005576">
    <property type="term" value="C:extracellular region"/>
    <property type="evidence" value="ECO:0007669"/>
    <property type="project" value="UniProtKB-SubCell"/>
</dbReference>
<dbReference type="Proteomes" id="UP000828390">
    <property type="component" value="Unassembled WGS sequence"/>
</dbReference>
<evidence type="ECO:0000256" key="4">
    <source>
        <dbReference type="ARBA" id="ARBA00022729"/>
    </source>
</evidence>
<dbReference type="AlphaFoldDB" id="A0A9D4GK90"/>
<evidence type="ECO:0000313" key="5">
    <source>
        <dbReference type="EMBL" id="KAH3816986.1"/>
    </source>
</evidence>
<dbReference type="EMBL" id="JAIWYP010000005">
    <property type="protein sequence ID" value="KAH3816986.1"/>
    <property type="molecule type" value="Genomic_DNA"/>
</dbReference>
<keyword evidence="6" id="KW-1185">Reference proteome</keyword>
<dbReference type="SUPFAM" id="SSF57501">
    <property type="entry name" value="Cystine-knot cytokines"/>
    <property type="match status" value="1"/>
</dbReference>
<accession>A0A9D4GK90</accession>
<reference evidence="5" key="2">
    <citation type="submission" date="2020-11" db="EMBL/GenBank/DDBJ databases">
        <authorList>
            <person name="McCartney M.A."/>
            <person name="Auch B."/>
            <person name="Kono T."/>
            <person name="Mallez S."/>
            <person name="Becker A."/>
            <person name="Gohl D.M."/>
            <person name="Silverstein K.A.T."/>
            <person name="Koren S."/>
            <person name="Bechman K.B."/>
            <person name="Herman A."/>
            <person name="Abrahante J.E."/>
            <person name="Garbe J."/>
        </authorList>
    </citation>
    <scope>NUCLEOTIDE SEQUENCE</scope>
    <source>
        <strain evidence="5">Duluth1</strain>
        <tissue evidence="5">Whole animal</tissue>
    </source>
</reference>
<dbReference type="InterPro" id="IPR029034">
    <property type="entry name" value="Cystine-knot_cytokine"/>
</dbReference>
<comment type="caution">
    <text evidence="5">The sequence shown here is derived from an EMBL/GenBank/DDBJ whole genome shotgun (WGS) entry which is preliminary data.</text>
</comment>
<sequence length="171" mass="20131">MMQIGCDFCKRPRDNDLAQQLAKRIDIDNYWTMYALHPGKYKVDIRKEMVTLIGGTRQCIATNIDRANKTDVMDLSTCPWYLVMTYDEDRFPAIMITKRCRCTNCYTHEGNQPKEKNKYQPQCEPIEILQPVLRKKFTMDLNSSLCKYDLSYQIIGVWVHVYTTKKRIKVG</sequence>
<proteinExistence type="inferred from homology"/>
<dbReference type="InterPro" id="IPR010345">
    <property type="entry name" value="IL-17_fam"/>
</dbReference>
<evidence type="ECO:0000256" key="3">
    <source>
        <dbReference type="ARBA" id="ARBA00022525"/>
    </source>
</evidence>
<gene>
    <name evidence="5" type="ORF">DPMN_118511</name>
</gene>
<dbReference type="Gene3D" id="2.10.90.10">
    <property type="entry name" value="Cystine-knot cytokines"/>
    <property type="match status" value="1"/>
</dbReference>
<organism evidence="5 6">
    <name type="scientific">Dreissena polymorpha</name>
    <name type="common">Zebra mussel</name>
    <name type="synonym">Mytilus polymorpha</name>
    <dbReference type="NCBI Taxonomy" id="45954"/>
    <lineage>
        <taxon>Eukaryota</taxon>
        <taxon>Metazoa</taxon>
        <taxon>Spiralia</taxon>
        <taxon>Lophotrochozoa</taxon>
        <taxon>Mollusca</taxon>
        <taxon>Bivalvia</taxon>
        <taxon>Autobranchia</taxon>
        <taxon>Heteroconchia</taxon>
        <taxon>Euheterodonta</taxon>
        <taxon>Imparidentia</taxon>
        <taxon>Neoheterodontei</taxon>
        <taxon>Myida</taxon>
        <taxon>Dreissenoidea</taxon>
        <taxon>Dreissenidae</taxon>
        <taxon>Dreissena</taxon>
    </lineage>
</organism>
<evidence type="ECO:0000256" key="1">
    <source>
        <dbReference type="ARBA" id="ARBA00004613"/>
    </source>
</evidence>
<keyword evidence="3" id="KW-0964">Secreted</keyword>
<protein>
    <submittedName>
        <fullName evidence="5">Uncharacterized protein</fullName>
    </submittedName>
</protein>
<dbReference type="Pfam" id="PF06083">
    <property type="entry name" value="IL17"/>
    <property type="match status" value="1"/>
</dbReference>
<comment type="subcellular location">
    <subcellularLocation>
        <location evidence="1">Secreted</location>
    </subcellularLocation>
</comment>
<dbReference type="GO" id="GO:0005125">
    <property type="term" value="F:cytokine activity"/>
    <property type="evidence" value="ECO:0007669"/>
    <property type="project" value="InterPro"/>
</dbReference>
<name>A0A9D4GK90_DREPO</name>
<reference evidence="5" key="1">
    <citation type="journal article" date="2019" name="bioRxiv">
        <title>The Genome of the Zebra Mussel, Dreissena polymorpha: A Resource for Invasive Species Research.</title>
        <authorList>
            <person name="McCartney M.A."/>
            <person name="Auch B."/>
            <person name="Kono T."/>
            <person name="Mallez S."/>
            <person name="Zhang Y."/>
            <person name="Obille A."/>
            <person name="Becker A."/>
            <person name="Abrahante J.E."/>
            <person name="Garbe J."/>
            <person name="Badalamenti J.P."/>
            <person name="Herman A."/>
            <person name="Mangelson H."/>
            <person name="Liachko I."/>
            <person name="Sullivan S."/>
            <person name="Sone E.D."/>
            <person name="Koren S."/>
            <person name="Silverstein K.A.T."/>
            <person name="Beckman K.B."/>
            <person name="Gohl D.M."/>
        </authorList>
    </citation>
    <scope>NUCLEOTIDE SEQUENCE</scope>
    <source>
        <strain evidence="5">Duluth1</strain>
        <tissue evidence="5">Whole animal</tissue>
    </source>
</reference>
<evidence type="ECO:0000256" key="2">
    <source>
        <dbReference type="ARBA" id="ARBA00007236"/>
    </source>
</evidence>